<gene>
    <name evidence="1" type="ORF">Presley_46</name>
</gene>
<organism evidence="1 2">
    <name type="scientific">Acinetobacter phage Presley</name>
    <dbReference type="NCBI Taxonomy" id="1406780"/>
    <lineage>
        <taxon>Viruses</taxon>
        <taxon>Duplodnaviria</taxon>
        <taxon>Heunggongvirae</taxon>
        <taxon>Uroviricota</taxon>
        <taxon>Caudoviricetes</taxon>
        <taxon>Schitoviridae</taxon>
        <taxon>Presleyvirus</taxon>
        <taxon>Presleyvirus presley</taxon>
    </lineage>
</organism>
<name>U5PZW7_9CAUD</name>
<dbReference type="GeneID" id="18504184"/>
<accession>U5PZW7</accession>
<evidence type="ECO:0000313" key="2">
    <source>
        <dbReference type="Proteomes" id="UP000017656"/>
    </source>
</evidence>
<keyword evidence="2" id="KW-1185">Reference proteome</keyword>
<evidence type="ECO:0000313" key="1">
    <source>
        <dbReference type="EMBL" id="AGY48113.1"/>
    </source>
</evidence>
<dbReference type="EMBL" id="KF669658">
    <property type="protein sequence ID" value="AGY48113.1"/>
    <property type="molecule type" value="Genomic_DNA"/>
</dbReference>
<dbReference type="Proteomes" id="UP000017656">
    <property type="component" value="Segment"/>
</dbReference>
<dbReference type="KEGG" id="vg:18504184"/>
<sequence>MPNKKPEYYLRFLGPLNYAD</sequence>
<protein>
    <submittedName>
        <fullName evidence="1">Uncharacterized protein</fullName>
    </submittedName>
</protein>
<dbReference type="RefSeq" id="YP_009007614.1">
    <property type="nucleotide sequence ID" value="NC_023581.1"/>
</dbReference>
<reference evidence="1 2" key="1">
    <citation type="journal article" date="2013" name="Genome Announc.">
        <title>Complete Genome of Acinetobacter baumannii N4-Like Podophage Presley.</title>
        <authorList>
            <person name="Farmer N.G."/>
            <person name="Wood T.L."/>
            <person name="Chamakura K.R."/>
            <person name="Kuty Everett G.F."/>
        </authorList>
    </citation>
    <scope>NUCLEOTIDE SEQUENCE [LARGE SCALE GENOMIC DNA]</scope>
</reference>
<proteinExistence type="predicted"/>